<dbReference type="Pfam" id="PF13621">
    <property type="entry name" value="Cupin_8"/>
    <property type="match status" value="1"/>
</dbReference>
<reference evidence="5" key="1">
    <citation type="submission" date="2019-11" db="EMBL/GenBank/DDBJ databases">
        <authorList>
            <person name="Jia D."/>
            <person name="Liu Y."/>
            <person name="Ma R."/>
        </authorList>
    </citation>
    <scope>NUCLEOTIDE SEQUENCE</scope>
</reference>
<evidence type="ECO:0000256" key="2">
    <source>
        <dbReference type="ARBA" id="ARBA00022490"/>
    </source>
</evidence>
<sequence length="240" mass="28061">MDCYGFNLIHQIYGKKMWLLFPPEENLMPTRVPYEESSVYSRLNFFSPKIENFKGLSSKCRKVELSPGDVLFVPHKWWHFVENLNTSIAINVWLPSVHDDKERLKESIVQYTVKQITDLSTEKTKKIILNPNMDKLLLKNDVTQFFNTINTCKRICKRSPHKKQTNEDSSIFNTKIVDLGIEVPVLSRDEFMKLMNQQISRFGEKKVPEETHGDDFVKLVRAFTNPEVINLITHNLISDQ</sequence>
<evidence type="ECO:0000256" key="3">
    <source>
        <dbReference type="ARBA" id="ARBA00037342"/>
    </source>
</evidence>
<dbReference type="PROSITE" id="PS51184">
    <property type="entry name" value="JMJC"/>
    <property type="match status" value="1"/>
</dbReference>
<dbReference type="Gene3D" id="2.60.120.650">
    <property type="entry name" value="Cupin"/>
    <property type="match status" value="1"/>
</dbReference>
<dbReference type="GO" id="GO:0005737">
    <property type="term" value="C:cytoplasm"/>
    <property type="evidence" value="ECO:0007669"/>
    <property type="project" value="UniProtKB-SubCell"/>
</dbReference>
<dbReference type="EMBL" id="MN685594">
    <property type="protein sequence ID" value="QNJ44855.1"/>
    <property type="molecule type" value="mRNA"/>
</dbReference>
<dbReference type="PANTHER" id="PTHR12461:SF43">
    <property type="entry name" value="HSPB1-ASSOCIATED PROTEIN 1"/>
    <property type="match status" value="1"/>
</dbReference>
<protein>
    <submittedName>
        <fullName evidence="5">SHSP28</fullName>
    </submittedName>
</protein>
<evidence type="ECO:0000256" key="1">
    <source>
        <dbReference type="ARBA" id="ARBA00004496"/>
    </source>
</evidence>
<feature type="domain" description="JmjC" evidence="4">
    <location>
        <begin position="1"/>
        <end position="111"/>
    </location>
</feature>
<comment type="subcellular location">
    <subcellularLocation>
        <location evidence="1">Cytoplasm</location>
    </subcellularLocation>
</comment>
<keyword evidence="2" id="KW-0963">Cytoplasm</keyword>
<dbReference type="InterPro" id="IPR041667">
    <property type="entry name" value="Cupin_8"/>
</dbReference>
<dbReference type="PANTHER" id="PTHR12461">
    <property type="entry name" value="HYPOXIA-INDUCIBLE FACTOR 1 ALPHA INHIBITOR-RELATED"/>
    <property type="match status" value="1"/>
</dbReference>
<name>A0A7G8KP72_9CUCU</name>
<comment type="function">
    <text evidence="3">May play a role in cellular stress response.</text>
</comment>
<evidence type="ECO:0000259" key="4">
    <source>
        <dbReference type="PROSITE" id="PS51184"/>
    </source>
</evidence>
<organism evidence="5">
    <name type="scientific">Agasicles hygrophila</name>
    <dbReference type="NCBI Taxonomy" id="715812"/>
    <lineage>
        <taxon>Eukaryota</taxon>
        <taxon>Metazoa</taxon>
        <taxon>Ecdysozoa</taxon>
        <taxon>Arthropoda</taxon>
        <taxon>Hexapoda</taxon>
        <taxon>Insecta</taxon>
        <taxon>Pterygota</taxon>
        <taxon>Neoptera</taxon>
        <taxon>Endopterygota</taxon>
        <taxon>Coleoptera</taxon>
        <taxon>Polyphaga</taxon>
        <taxon>Cucujiformia</taxon>
        <taxon>Chrysomeloidea</taxon>
        <taxon>Chrysomelidae</taxon>
        <taxon>Galerucinae</taxon>
        <taxon>Alticini</taxon>
        <taxon>Agasicles</taxon>
    </lineage>
</organism>
<proteinExistence type="evidence at transcript level"/>
<dbReference type="SUPFAM" id="SSF51197">
    <property type="entry name" value="Clavaminate synthase-like"/>
    <property type="match status" value="1"/>
</dbReference>
<accession>A0A7G8KP72</accession>
<dbReference type="AlphaFoldDB" id="A0A7G8KP72"/>
<evidence type="ECO:0000313" key="5">
    <source>
        <dbReference type="EMBL" id="QNJ44855.1"/>
    </source>
</evidence>
<dbReference type="InterPro" id="IPR003347">
    <property type="entry name" value="JmjC_dom"/>
</dbReference>